<accession>A0ABU3A1R4</accession>
<sequence>MASFSGEVLARWLEKREMELLQQTSFTDDNGHEWIAPKGAIVDGASIPRLFWFLVGSPFVGKYRRASVIHDVYCKTKSIAHKQVHKMFYNAMRCDGVGRIKAKTMYLAVKLGGPKW</sequence>
<proteinExistence type="predicted"/>
<dbReference type="RefSeq" id="WP_311579709.1">
    <property type="nucleotide sequence ID" value="NZ_JAVRIF010000003.1"/>
</dbReference>
<dbReference type="Proteomes" id="UP001266357">
    <property type="component" value="Unassembled WGS sequence"/>
</dbReference>
<protein>
    <submittedName>
        <fullName evidence="1">DUF1353 domain-containing protein</fullName>
    </submittedName>
</protein>
<dbReference type="EMBL" id="JAVRIF010000003">
    <property type="protein sequence ID" value="MDT0603482.1"/>
    <property type="molecule type" value="Genomic_DNA"/>
</dbReference>
<keyword evidence="2" id="KW-1185">Reference proteome</keyword>
<name>A0ABU3A1R4_9GAMM</name>
<evidence type="ECO:0000313" key="1">
    <source>
        <dbReference type="EMBL" id="MDT0603482.1"/>
    </source>
</evidence>
<comment type="caution">
    <text evidence="1">The sequence shown here is derived from an EMBL/GenBank/DDBJ whole genome shotgun (WGS) entry which is preliminary data.</text>
</comment>
<reference evidence="1 2" key="1">
    <citation type="submission" date="2023-09" db="EMBL/GenBank/DDBJ databases">
        <authorList>
            <person name="Rey-Velasco X."/>
        </authorList>
    </citation>
    <scope>NUCLEOTIDE SEQUENCE [LARGE SCALE GENOMIC DNA]</scope>
    <source>
        <strain evidence="1 2">W431</strain>
    </source>
</reference>
<dbReference type="Pfam" id="PF07087">
    <property type="entry name" value="DUF1353"/>
    <property type="match status" value="1"/>
</dbReference>
<dbReference type="InterPro" id="IPR010767">
    <property type="entry name" value="Phage_CGC-2007_Cje0229"/>
</dbReference>
<evidence type="ECO:0000313" key="2">
    <source>
        <dbReference type="Proteomes" id="UP001266357"/>
    </source>
</evidence>
<gene>
    <name evidence="1" type="ORF">RM573_07720</name>
</gene>
<organism evidence="1 2">
    <name type="scientific">Thalassotalea castellviae</name>
    <dbReference type="NCBI Taxonomy" id="3075612"/>
    <lineage>
        <taxon>Bacteria</taxon>
        <taxon>Pseudomonadati</taxon>
        <taxon>Pseudomonadota</taxon>
        <taxon>Gammaproteobacteria</taxon>
        <taxon>Alteromonadales</taxon>
        <taxon>Colwelliaceae</taxon>
        <taxon>Thalassotalea</taxon>
    </lineage>
</organism>